<organism evidence="3 4">
    <name type="scientific">Anaeromyxobacter oryzae</name>
    <dbReference type="NCBI Taxonomy" id="2918170"/>
    <lineage>
        <taxon>Bacteria</taxon>
        <taxon>Pseudomonadati</taxon>
        <taxon>Myxococcota</taxon>
        <taxon>Myxococcia</taxon>
        <taxon>Myxococcales</taxon>
        <taxon>Cystobacterineae</taxon>
        <taxon>Anaeromyxobacteraceae</taxon>
        <taxon>Anaeromyxobacter</taxon>
    </lineage>
</organism>
<accession>A0ABM7X3L4</accession>
<name>A0ABM7X3L4_9BACT</name>
<reference evidence="4" key="1">
    <citation type="journal article" date="2022" name="Int. J. Syst. Evol. Microbiol.">
        <title>Anaeromyxobacter oryzae sp. nov., Anaeromyxobacter diazotrophicus sp. nov. and Anaeromyxobacter paludicola sp. nov., isolated from paddy soils.</title>
        <authorList>
            <person name="Itoh H."/>
            <person name="Xu Z."/>
            <person name="Mise K."/>
            <person name="Masuda Y."/>
            <person name="Ushijima N."/>
            <person name="Hayakawa C."/>
            <person name="Shiratori Y."/>
            <person name="Senoo K."/>
        </authorList>
    </citation>
    <scope>NUCLEOTIDE SEQUENCE [LARGE SCALE GENOMIC DNA]</scope>
    <source>
        <strain evidence="4">Red232</strain>
    </source>
</reference>
<keyword evidence="2" id="KW-0732">Signal</keyword>
<feature type="chain" id="PRO_5046570705" evidence="2">
    <location>
        <begin position="23"/>
        <end position="465"/>
    </location>
</feature>
<feature type="compositionally biased region" description="Low complexity" evidence="1">
    <location>
        <begin position="348"/>
        <end position="358"/>
    </location>
</feature>
<gene>
    <name evidence="3" type="ORF">AMOR_53950</name>
</gene>
<feature type="compositionally biased region" description="Gly residues" evidence="1">
    <location>
        <begin position="338"/>
        <end position="347"/>
    </location>
</feature>
<protein>
    <submittedName>
        <fullName evidence="3">Uncharacterized protein</fullName>
    </submittedName>
</protein>
<feature type="compositionally biased region" description="Low complexity" evidence="1">
    <location>
        <begin position="296"/>
        <end position="337"/>
    </location>
</feature>
<evidence type="ECO:0000313" key="3">
    <source>
        <dbReference type="EMBL" id="BDG06399.1"/>
    </source>
</evidence>
<dbReference type="Pfam" id="PF20245">
    <property type="entry name" value="DUF6600"/>
    <property type="match status" value="1"/>
</dbReference>
<dbReference type="RefSeq" id="WP_248356162.1">
    <property type="nucleotide sequence ID" value="NZ_AP025591.1"/>
</dbReference>
<evidence type="ECO:0000256" key="1">
    <source>
        <dbReference type="SAM" id="MobiDB-lite"/>
    </source>
</evidence>
<evidence type="ECO:0000256" key="2">
    <source>
        <dbReference type="SAM" id="SignalP"/>
    </source>
</evidence>
<keyword evidence="4" id="KW-1185">Reference proteome</keyword>
<sequence>MLRRTITLLALLAIALPFGALAQDREWEEDYTDQWGDAPPPPGGDYETSVDLNDQGAVSIDTFQGALSPYGEWVDVGGYGRCWRPRVAAGWRPYYYGRWEWTNEGWLWASDEPWGWAAYHYGRWSYDSYYGWVWVPGYQWAPAWVAWRYSGDVVGWAPLGPGISVYVSSYPFVDYWWTFVPTVRFVGVPVYSVAYAPTYTRQYFYATAPAPPRPVPSRGGLGRPVPSPAWGGPAPRIIEQRIGRPVTPVRIVAAPSPGAARPVGPGEVSIYRPERPAPGRAGEIGRGRGPGPAPAPGRSSGAAVPAPAPAPGRSSGAAVPGPAPAPGRSSGAAVPAPGRGGQGGYTPGGREAPGRGPATVPAPGRGSDQSAPPSRGGERGRPGAAPGREGAWGPPASGGRDGFATRGDRAAPVRTEPTVGGGYTGAPARGSAPARMNVPAPRGGGGGAQHGGGGRAAPSREREHR</sequence>
<feature type="compositionally biased region" description="Gly residues" evidence="1">
    <location>
        <begin position="442"/>
        <end position="455"/>
    </location>
</feature>
<feature type="region of interest" description="Disordered" evidence="1">
    <location>
        <begin position="255"/>
        <end position="465"/>
    </location>
</feature>
<dbReference type="Proteomes" id="UP001162891">
    <property type="component" value="Chromosome"/>
</dbReference>
<proteinExistence type="predicted"/>
<feature type="compositionally biased region" description="Low complexity" evidence="1">
    <location>
        <begin position="382"/>
        <end position="395"/>
    </location>
</feature>
<feature type="signal peptide" evidence="2">
    <location>
        <begin position="1"/>
        <end position="22"/>
    </location>
</feature>
<dbReference type="EMBL" id="AP025591">
    <property type="protein sequence ID" value="BDG06399.1"/>
    <property type="molecule type" value="Genomic_DNA"/>
</dbReference>
<dbReference type="InterPro" id="IPR046535">
    <property type="entry name" value="DUF6600"/>
</dbReference>
<evidence type="ECO:0000313" key="4">
    <source>
        <dbReference type="Proteomes" id="UP001162891"/>
    </source>
</evidence>